<name>A0A1C3V1M1_9HYPH</name>
<organism evidence="2 3">
    <name type="scientific">Rhizobium miluonense</name>
    <dbReference type="NCBI Taxonomy" id="411945"/>
    <lineage>
        <taxon>Bacteria</taxon>
        <taxon>Pseudomonadati</taxon>
        <taxon>Pseudomonadota</taxon>
        <taxon>Alphaproteobacteria</taxon>
        <taxon>Hyphomicrobiales</taxon>
        <taxon>Rhizobiaceae</taxon>
        <taxon>Rhizobium/Agrobacterium group</taxon>
        <taxon>Rhizobium</taxon>
    </lineage>
</organism>
<keyword evidence="1" id="KW-1133">Transmembrane helix</keyword>
<gene>
    <name evidence="2" type="ORF">GA0061102_100815</name>
</gene>
<keyword evidence="3" id="KW-1185">Reference proteome</keyword>
<dbReference type="Proteomes" id="UP000199435">
    <property type="component" value="Unassembled WGS sequence"/>
</dbReference>
<evidence type="ECO:0000256" key="1">
    <source>
        <dbReference type="SAM" id="Phobius"/>
    </source>
</evidence>
<dbReference type="STRING" id="411945.GA0061102_100815"/>
<dbReference type="RefSeq" id="WP_092846334.1">
    <property type="nucleotide sequence ID" value="NZ_FMAH01000008.1"/>
</dbReference>
<evidence type="ECO:0000313" key="3">
    <source>
        <dbReference type="Proteomes" id="UP000199435"/>
    </source>
</evidence>
<dbReference type="EMBL" id="FMAH01000008">
    <property type="protein sequence ID" value="SCB21633.1"/>
    <property type="molecule type" value="Genomic_DNA"/>
</dbReference>
<keyword evidence="1" id="KW-0812">Transmembrane</keyword>
<dbReference type="OrthoDB" id="8040276at2"/>
<dbReference type="AlphaFoldDB" id="A0A1C3V1M1"/>
<evidence type="ECO:0000313" key="2">
    <source>
        <dbReference type="EMBL" id="SCB21633.1"/>
    </source>
</evidence>
<proteinExistence type="predicted"/>
<protein>
    <submittedName>
        <fullName evidence="2">Uncharacterized protein</fullName>
    </submittedName>
</protein>
<sequence>MTEPMDAEVPQLTKHVVLELIGELFPWIAEYRQRSLSDYARAAFDVEPRPNNCAVRRHAMLLLQRCIRRAARNAGFADDRARLIAAEIANAPVMQAGPHLHLLIEPDAYYTHLFSLMGLNAHRRSAYVSYAVSTVKFVERGRKGPGWLKLGDDAINVFGLSRSQMIPYSILAQNGPYRFALKNVDRAGDDGDLVARLRSILPQGEFASAAVAIKQANAELWCRYFDRGIDFLQIDDEDVVDLVVEHLQDKSSWLARNLFEETGFVQCVLSSIEALAGGHWQGWLKNATDLFWGSDRGRLFPLRLAGSRLEARGPEDFSLEFVADAVIEALQARKIIPNLFLMFIVTAILPGIRVLGGSRHIVYYPLMRYVFCRGLDMNRDEELSATIAADQKPGIWGHRVLLEDAEPFSELDMLGSGNIQAALRKYGRLPLEGACGTLESFAGDSLWASLKARHDEGAVGANNPEWAFS</sequence>
<keyword evidence="1" id="KW-0472">Membrane</keyword>
<feature type="transmembrane region" description="Helical" evidence="1">
    <location>
        <begin position="335"/>
        <end position="355"/>
    </location>
</feature>
<reference evidence="3" key="1">
    <citation type="submission" date="2016-08" db="EMBL/GenBank/DDBJ databases">
        <authorList>
            <person name="Varghese N."/>
            <person name="Submissions Spin"/>
        </authorList>
    </citation>
    <scope>NUCLEOTIDE SEQUENCE [LARGE SCALE GENOMIC DNA]</scope>
    <source>
        <strain evidence="3">HAMBI 2971</strain>
    </source>
</reference>
<accession>A0A1C3V1M1</accession>